<evidence type="ECO:0000313" key="3">
    <source>
        <dbReference type="Proteomes" id="UP000192477"/>
    </source>
</evidence>
<dbReference type="GO" id="GO:0005829">
    <property type="term" value="C:cytosol"/>
    <property type="evidence" value="ECO:0007669"/>
    <property type="project" value="TreeGrafter"/>
</dbReference>
<dbReference type="GO" id="GO:0003678">
    <property type="term" value="F:DNA helicase activity"/>
    <property type="evidence" value="ECO:0007669"/>
    <property type="project" value="InterPro"/>
</dbReference>
<comment type="caution">
    <text evidence="2">The sequence shown here is derived from an EMBL/GenBank/DDBJ whole genome shotgun (WGS) entry which is preliminary data.</text>
</comment>
<dbReference type="InterPro" id="IPR007694">
    <property type="entry name" value="DNA_helicase_DnaB-like_C"/>
</dbReference>
<dbReference type="PROSITE" id="PS51199">
    <property type="entry name" value="SF4_HELICASE"/>
    <property type="match status" value="1"/>
</dbReference>
<evidence type="ECO:0000259" key="1">
    <source>
        <dbReference type="PROSITE" id="PS51199"/>
    </source>
</evidence>
<dbReference type="AlphaFoldDB" id="A0A1V8Y5P0"/>
<dbReference type="Gene3D" id="1.10.860.10">
    <property type="entry name" value="DNAb Helicase, Chain A"/>
    <property type="match status" value="1"/>
</dbReference>
<sequence>MNNELALVASLLKEPKRLTEYEINPTWFVNEYCQQVLKALNNLKGTSYQLKDVYREMQAINLLNSGTLEDLDTLVGNAPEDDITAHLVYFVKKDYIERELASTAKEFALNSTEDLAERLQGLLAEKNALKQNKPNGRLDNVYQEFLGLIDTEKPLLQTFDKLDNYLGGGLSGGQLVVIGARPAVGKTALGTSMAMEILQKNEGITIDFFTLEMTAWQLTARFVSRKAKINSILFRNPHNLSEKNKQITKQAFQEIMQHDLRVYGAEYEQLNDIKQVIYKRAKDKAGRYVAFIDYAGLVGVTDSRKTERQVMNEVTRTLKLLTNELDITIILFAQLNRGMEQRAEKKPTLADLKESGSLEQDANVVLLLSRNEQNEKIVDCQIAKNREGMTGCIPFKFIPQFMDFSIDYDFRYD</sequence>
<organism evidence="2 3">
    <name type="scientific">Enterococcus villorum</name>
    <dbReference type="NCBI Taxonomy" id="112904"/>
    <lineage>
        <taxon>Bacteria</taxon>
        <taxon>Bacillati</taxon>
        <taxon>Bacillota</taxon>
        <taxon>Bacilli</taxon>
        <taxon>Lactobacillales</taxon>
        <taxon>Enterococcaceae</taxon>
        <taxon>Enterococcus</taxon>
    </lineage>
</organism>
<dbReference type="STRING" id="112904.BH747_13380"/>
<proteinExistence type="predicted"/>
<dbReference type="SUPFAM" id="SSF52540">
    <property type="entry name" value="P-loop containing nucleoside triphosphate hydrolases"/>
    <property type="match status" value="1"/>
</dbReference>
<dbReference type="OrthoDB" id="9773982at2"/>
<dbReference type="EMBL" id="MJEA01000023">
    <property type="protein sequence ID" value="OQO67929.1"/>
    <property type="molecule type" value="Genomic_DNA"/>
</dbReference>
<dbReference type="PANTHER" id="PTHR30153">
    <property type="entry name" value="REPLICATIVE DNA HELICASE DNAB"/>
    <property type="match status" value="1"/>
</dbReference>
<dbReference type="GO" id="GO:0006260">
    <property type="term" value="P:DNA replication"/>
    <property type="evidence" value="ECO:0007669"/>
    <property type="project" value="InterPro"/>
</dbReference>
<reference evidence="2 3" key="1">
    <citation type="journal article" date="2017" name="BMC Microbiol.">
        <title>Comparative genomics of Enterococcus spp. isolated from bovine feces.</title>
        <authorList>
            <person name="Beukers A.G."/>
            <person name="Zaheer R."/>
            <person name="Goji N."/>
            <person name="Amoako K.K."/>
            <person name="Chaves A.V."/>
            <person name="Ward M.P."/>
            <person name="McAllister T.A."/>
        </authorList>
    </citation>
    <scope>NUCLEOTIDE SEQUENCE [LARGE SCALE GENOMIC DNA]</scope>
    <source>
        <strain evidence="2 3">F1129D 143</strain>
    </source>
</reference>
<feature type="domain" description="SF4 helicase" evidence="1">
    <location>
        <begin position="148"/>
        <end position="411"/>
    </location>
</feature>
<accession>A0A1V8Y5P0</accession>
<dbReference type="Pfam" id="PF03796">
    <property type="entry name" value="DnaB_C"/>
    <property type="match status" value="1"/>
</dbReference>
<dbReference type="Gene3D" id="3.40.50.300">
    <property type="entry name" value="P-loop containing nucleotide triphosphate hydrolases"/>
    <property type="match status" value="1"/>
</dbReference>
<dbReference type="GO" id="GO:0005524">
    <property type="term" value="F:ATP binding"/>
    <property type="evidence" value="ECO:0007669"/>
    <property type="project" value="InterPro"/>
</dbReference>
<protein>
    <recommendedName>
        <fullName evidence="1">SF4 helicase domain-containing protein</fullName>
    </recommendedName>
</protein>
<evidence type="ECO:0000313" key="2">
    <source>
        <dbReference type="EMBL" id="OQO67929.1"/>
    </source>
</evidence>
<dbReference type="InterPro" id="IPR016136">
    <property type="entry name" value="DNA_helicase_N/primase_C"/>
</dbReference>
<dbReference type="Proteomes" id="UP000192477">
    <property type="component" value="Unassembled WGS sequence"/>
</dbReference>
<gene>
    <name evidence="2" type="ORF">BH747_13380</name>
</gene>
<dbReference type="PANTHER" id="PTHR30153:SF2">
    <property type="entry name" value="REPLICATIVE DNA HELICASE"/>
    <property type="match status" value="1"/>
</dbReference>
<dbReference type="InterPro" id="IPR027417">
    <property type="entry name" value="P-loop_NTPase"/>
</dbReference>
<dbReference type="RefSeq" id="WP_081185095.1">
    <property type="nucleotide sequence ID" value="NZ_MJEA01000023.1"/>
</dbReference>
<name>A0A1V8Y5P0_9ENTE</name>